<proteinExistence type="predicted"/>
<dbReference type="EMBL" id="LR798211">
    <property type="protein sequence ID" value="CAB5187180.1"/>
    <property type="molecule type" value="Genomic_DNA"/>
</dbReference>
<accession>A0A6J7WGQ9</accession>
<gene>
    <name evidence="1" type="ORF">UFOVP161_14</name>
</gene>
<organism evidence="1">
    <name type="scientific">uncultured Caudovirales phage</name>
    <dbReference type="NCBI Taxonomy" id="2100421"/>
    <lineage>
        <taxon>Viruses</taxon>
        <taxon>Duplodnaviria</taxon>
        <taxon>Heunggongvirae</taxon>
        <taxon>Uroviricota</taxon>
        <taxon>Caudoviricetes</taxon>
        <taxon>Peduoviridae</taxon>
        <taxon>Maltschvirus</taxon>
        <taxon>Maltschvirus maltsch</taxon>
    </lineage>
</organism>
<evidence type="ECO:0000313" key="1">
    <source>
        <dbReference type="EMBL" id="CAB5187180.1"/>
    </source>
</evidence>
<sequence length="147" mass="16422">MASRKRKPRPIEIPCLVLSQIVPDSQIALLTALNAFREGWATPAHFDVMLDTRDLLLLGASAKDDEGVMAVCRAANIALANIQDSYNGAFKFDQEELNALAMLVDISNDFWNRQSGSLYRAAYTALKEWRQKQGAENENQRNARGTH</sequence>
<name>A0A6J7WGQ9_9CAUD</name>
<reference evidence="1" key="1">
    <citation type="submission" date="2020-05" db="EMBL/GenBank/DDBJ databases">
        <authorList>
            <person name="Chiriac C."/>
            <person name="Salcher M."/>
            <person name="Ghai R."/>
            <person name="Kavagutti S V."/>
        </authorList>
    </citation>
    <scope>NUCLEOTIDE SEQUENCE</scope>
</reference>
<protein>
    <submittedName>
        <fullName evidence="1">Uncharacterized protein</fullName>
    </submittedName>
</protein>